<feature type="transmembrane region" description="Helical" evidence="1">
    <location>
        <begin position="139"/>
        <end position="172"/>
    </location>
</feature>
<gene>
    <name evidence="2" type="ORF">DVJ83_18080</name>
</gene>
<dbReference type="KEGG" id="dwu:DVJ83_18080"/>
<feature type="transmembrane region" description="Helical" evidence="1">
    <location>
        <begin position="101"/>
        <end position="118"/>
    </location>
</feature>
<dbReference type="EMBL" id="CP031163">
    <property type="protein sequence ID" value="AXH01006.1"/>
    <property type="molecule type" value="Genomic_DNA"/>
</dbReference>
<keyword evidence="2" id="KW-0614">Plasmid</keyword>
<organism evidence="2 3">
    <name type="scientific">Deinococcus wulumuqiensis</name>
    <dbReference type="NCBI Taxonomy" id="980427"/>
    <lineage>
        <taxon>Bacteria</taxon>
        <taxon>Thermotogati</taxon>
        <taxon>Deinococcota</taxon>
        <taxon>Deinococci</taxon>
        <taxon>Deinococcales</taxon>
        <taxon>Deinococcaceae</taxon>
        <taxon>Deinococcus</taxon>
    </lineage>
</organism>
<dbReference type="RefSeq" id="WP_114673654.1">
    <property type="nucleotide sequence ID" value="NZ_CP031163.1"/>
</dbReference>
<keyword evidence="1" id="KW-1133">Transmembrane helix</keyword>
<name>A0A345IMT3_9DEIO</name>
<dbReference type="AlphaFoldDB" id="A0A345IMT3"/>
<feature type="transmembrane region" description="Helical" evidence="1">
    <location>
        <begin position="43"/>
        <end position="63"/>
    </location>
</feature>
<accession>A0A345IMT3</accession>
<feature type="transmembrane region" description="Helical" evidence="1">
    <location>
        <begin position="75"/>
        <end position="95"/>
    </location>
</feature>
<evidence type="ECO:0000313" key="2">
    <source>
        <dbReference type="EMBL" id="AXH01006.1"/>
    </source>
</evidence>
<evidence type="ECO:0000256" key="1">
    <source>
        <dbReference type="SAM" id="Phobius"/>
    </source>
</evidence>
<evidence type="ECO:0000313" key="3">
    <source>
        <dbReference type="Proteomes" id="UP000253744"/>
    </source>
</evidence>
<protein>
    <submittedName>
        <fullName evidence="2">Uncharacterized protein</fullName>
    </submittedName>
</protein>
<geneLocation type="plasmid" evidence="3">
    <name>pdrdi</name>
</geneLocation>
<keyword evidence="1" id="KW-0812">Transmembrane</keyword>
<keyword evidence="1" id="KW-0472">Membrane</keyword>
<reference evidence="2 3" key="1">
    <citation type="submission" date="2018-07" db="EMBL/GenBank/DDBJ databases">
        <title>Complete Genome and Methylome Analysis of Deinococcus wulumuqiensis NEB 479.</title>
        <authorList>
            <person name="Fomenkov A."/>
            <person name="Luyten Y."/>
            <person name="Vincze T."/>
            <person name="Anton B.P."/>
            <person name="Clark T."/>
            <person name="Roberts R.J."/>
            <person name="Morgan R.D."/>
        </authorList>
    </citation>
    <scope>NUCLEOTIDE SEQUENCE [LARGE SCALE GENOMIC DNA]</scope>
    <source>
        <strain evidence="2 3">NEB 479</strain>
        <plasmid evidence="3">Plasmid pdrdi</plasmid>
    </source>
</reference>
<dbReference type="Proteomes" id="UP000253744">
    <property type="component" value="Plasmid pDrdI"/>
</dbReference>
<sequence>MELLLLTGLVYGLACGFCASWLKVPLLWVIPVAVLLVIAKIEMPWSLLLGLLLTLGLLGAALLSRLPRGISSLNTAGALGVSAVLFSGMVSYAAANGGIPAALMGMITGLCAGVLGQAQGTHLSPFLKQFRPEVQWMSHAFLGALVFTIAATATLPFAMVSVAGYGICLWLSGELVKRHPETI</sequence>
<proteinExistence type="predicted"/>